<organism evidence="2 3">
    <name type="scientific">Parapedobacter pyrenivorans</name>
    <dbReference type="NCBI Taxonomy" id="1305674"/>
    <lineage>
        <taxon>Bacteria</taxon>
        <taxon>Pseudomonadati</taxon>
        <taxon>Bacteroidota</taxon>
        <taxon>Sphingobacteriia</taxon>
        <taxon>Sphingobacteriales</taxon>
        <taxon>Sphingobacteriaceae</taxon>
        <taxon>Parapedobacter</taxon>
    </lineage>
</organism>
<dbReference type="AlphaFoldDB" id="A0A917M4I5"/>
<dbReference type="Proteomes" id="UP000660862">
    <property type="component" value="Unassembled WGS sequence"/>
</dbReference>
<evidence type="ECO:0000313" key="2">
    <source>
        <dbReference type="EMBL" id="GGG77360.1"/>
    </source>
</evidence>
<accession>A0A917M4I5</accession>
<sequence length="186" mass="21298">MICAAAVGSSVASTYVPTHSVKTDKEIVSDQKTVATFKQVIAFHQRNVDVLWQQYQMAEVRIRESRGNHAELERDEAFFKGVYQQDIDRGIRVKESKKAIAEIEATYEKKHAQRDTRERTEVARLQGQLRAELNNEKKRFEKAKKQHAKLVNDETLPLLKQAEQHFAKAIDRANSFDTADTTIAAR</sequence>
<comment type="caution">
    <text evidence="2">The sequence shown here is derived from an EMBL/GenBank/DDBJ whole genome shotgun (WGS) entry which is preliminary data.</text>
</comment>
<evidence type="ECO:0000313" key="3">
    <source>
        <dbReference type="Proteomes" id="UP000660862"/>
    </source>
</evidence>
<protein>
    <submittedName>
        <fullName evidence="2">Uncharacterized protein</fullName>
    </submittedName>
</protein>
<reference evidence="2" key="1">
    <citation type="journal article" date="2014" name="Int. J. Syst. Evol. Microbiol.">
        <title>Complete genome sequence of Corynebacterium casei LMG S-19264T (=DSM 44701T), isolated from a smear-ripened cheese.</title>
        <authorList>
            <consortium name="US DOE Joint Genome Institute (JGI-PGF)"/>
            <person name="Walter F."/>
            <person name="Albersmeier A."/>
            <person name="Kalinowski J."/>
            <person name="Ruckert C."/>
        </authorList>
    </citation>
    <scope>NUCLEOTIDE SEQUENCE</scope>
    <source>
        <strain evidence="2">CGMCC 1.12195</strain>
    </source>
</reference>
<gene>
    <name evidence="2" type="ORF">GCM10007415_06600</name>
</gene>
<name>A0A917M4I5_9SPHI</name>
<feature type="coiled-coil region" evidence="1">
    <location>
        <begin position="55"/>
        <end position="153"/>
    </location>
</feature>
<proteinExistence type="predicted"/>
<keyword evidence="1" id="KW-0175">Coiled coil</keyword>
<evidence type="ECO:0000256" key="1">
    <source>
        <dbReference type="SAM" id="Coils"/>
    </source>
</evidence>
<keyword evidence="3" id="KW-1185">Reference proteome</keyword>
<reference evidence="2" key="2">
    <citation type="submission" date="2020-09" db="EMBL/GenBank/DDBJ databases">
        <authorList>
            <person name="Sun Q."/>
            <person name="Zhou Y."/>
        </authorList>
    </citation>
    <scope>NUCLEOTIDE SEQUENCE</scope>
    <source>
        <strain evidence="2">CGMCC 1.12195</strain>
    </source>
</reference>
<dbReference type="EMBL" id="BMER01000001">
    <property type="protein sequence ID" value="GGG77360.1"/>
    <property type="molecule type" value="Genomic_DNA"/>
</dbReference>